<proteinExistence type="predicted"/>
<dbReference type="InterPro" id="IPR000477">
    <property type="entry name" value="RT_dom"/>
</dbReference>
<dbReference type="AlphaFoldDB" id="A0AAW2JCS3"/>
<name>A0AAW2JCS3_9LAMI</name>
<accession>A0AAW2JCS3</accession>
<dbReference type="Gene3D" id="3.10.10.10">
    <property type="entry name" value="HIV Type 1 Reverse Transcriptase, subunit A, domain 1"/>
    <property type="match status" value="1"/>
</dbReference>
<dbReference type="Gene3D" id="3.30.70.270">
    <property type="match status" value="2"/>
</dbReference>
<evidence type="ECO:0000259" key="1">
    <source>
        <dbReference type="Pfam" id="PF00078"/>
    </source>
</evidence>
<dbReference type="FunFam" id="3.30.70.270:FF:000003">
    <property type="entry name" value="Transposon Ty3-G Gag-Pol polyprotein"/>
    <property type="match status" value="1"/>
</dbReference>
<reference evidence="2" key="2">
    <citation type="journal article" date="2024" name="Plant">
        <title>Genomic evolution and insights into agronomic trait innovations of Sesamum species.</title>
        <authorList>
            <person name="Miao H."/>
            <person name="Wang L."/>
            <person name="Qu L."/>
            <person name="Liu H."/>
            <person name="Sun Y."/>
            <person name="Le M."/>
            <person name="Wang Q."/>
            <person name="Wei S."/>
            <person name="Zheng Y."/>
            <person name="Lin W."/>
            <person name="Duan Y."/>
            <person name="Cao H."/>
            <person name="Xiong S."/>
            <person name="Wang X."/>
            <person name="Wei L."/>
            <person name="Li C."/>
            <person name="Ma Q."/>
            <person name="Ju M."/>
            <person name="Zhao R."/>
            <person name="Li G."/>
            <person name="Mu C."/>
            <person name="Tian Q."/>
            <person name="Mei H."/>
            <person name="Zhang T."/>
            <person name="Gao T."/>
            <person name="Zhang H."/>
        </authorList>
    </citation>
    <scope>NUCLEOTIDE SEQUENCE</scope>
    <source>
        <strain evidence="2">KEN8</strain>
    </source>
</reference>
<evidence type="ECO:0000313" key="2">
    <source>
        <dbReference type="EMBL" id="KAL0291982.1"/>
    </source>
</evidence>
<organism evidence="2">
    <name type="scientific">Sesamum calycinum</name>
    <dbReference type="NCBI Taxonomy" id="2727403"/>
    <lineage>
        <taxon>Eukaryota</taxon>
        <taxon>Viridiplantae</taxon>
        <taxon>Streptophyta</taxon>
        <taxon>Embryophyta</taxon>
        <taxon>Tracheophyta</taxon>
        <taxon>Spermatophyta</taxon>
        <taxon>Magnoliopsida</taxon>
        <taxon>eudicotyledons</taxon>
        <taxon>Gunneridae</taxon>
        <taxon>Pentapetalae</taxon>
        <taxon>asterids</taxon>
        <taxon>lamiids</taxon>
        <taxon>Lamiales</taxon>
        <taxon>Pedaliaceae</taxon>
        <taxon>Sesamum</taxon>
    </lineage>
</organism>
<comment type="caution">
    <text evidence="2">The sequence shown here is derived from an EMBL/GenBank/DDBJ whole genome shotgun (WGS) entry which is preliminary data.</text>
</comment>
<dbReference type="Pfam" id="PF00078">
    <property type="entry name" value="RVT_1"/>
    <property type="match status" value="1"/>
</dbReference>
<dbReference type="InterPro" id="IPR043502">
    <property type="entry name" value="DNA/RNA_pol_sf"/>
</dbReference>
<dbReference type="InterPro" id="IPR051320">
    <property type="entry name" value="Viral_Replic_Matur_Polypro"/>
</dbReference>
<protein>
    <submittedName>
        <fullName evidence="2">Enzymatic polyprotein</fullName>
    </submittedName>
</protein>
<gene>
    <name evidence="2" type="ORF">Scaly_2611400</name>
</gene>
<reference evidence="2" key="1">
    <citation type="submission" date="2020-06" db="EMBL/GenBank/DDBJ databases">
        <authorList>
            <person name="Li T."/>
            <person name="Hu X."/>
            <person name="Zhang T."/>
            <person name="Song X."/>
            <person name="Zhang H."/>
            <person name="Dai N."/>
            <person name="Sheng W."/>
            <person name="Hou X."/>
            <person name="Wei L."/>
        </authorList>
    </citation>
    <scope>NUCLEOTIDE SEQUENCE</scope>
    <source>
        <strain evidence="2">KEN8</strain>
        <tissue evidence="2">Leaf</tissue>
    </source>
</reference>
<dbReference type="SUPFAM" id="SSF56672">
    <property type="entry name" value="DNA/RNA polymerases"/>
    <property type="match status" value="1"/>
</dbReference>
<dbReference type="PANTHER" id="PTHR33064:SF37">
    <property type="entry name" value="RIBONUCLEASE H"/>
    <property type="match status" value="1"/>
</dbReference>
<dbReference type="InterPro" id="IPR043128">
    <property type="entry name" value="Rev_trsase/Diguanyl_cyclase"/>
</dbReference>
<sequence>MDLQPNQNNDSKEDRLQTSESLSGFFSRMTVSNKTMERIMRQDSNLSPYDGFRIGGIGRVLNQIGLNQRRHHIIYKVSSGEFAIPMEFTGNVMEMQLIPKEEILEELSRLREEIAVTMKWIHIGTIEVERVYRIPRIFKEFAKVMAPNPSRIPRIGGVDIVIKDHPVLDRTISSRIEYSSRMSFSEDRIIGYKGKEKDLARVLTPQEIRQPVIGRYEGTLEIAGHEILVTGIAGRENGCMILGLSFLEEHKPWGRKGIREAKIMMGEHSEHPGLGKRGDFDAKLTNPKMQDKRKFGKVLLSFRQQGLIDSDSFYEESKEEIKNLKEAMQELKSLDISEESKLSLENVKRLIQRNFSENPLAWWDRNKIEATLKLKEECKYEYVRYKPIQMNMEDKKDMQMIIKEHINLGLIEPGISAYSSPGFLIKMESESKKFTAFSTPQGQYIWNVLPMGLANAPQIFQRKMDNLFKDYFEFMFVYIDDILIASKNMKEHIKHLEIFSDACHKEGLVLSEKKATIAVNKIEFLGILIDETGIELQEHIVEKIRNFPDVLKDKKHLQSFLGVVNFAGIFIKDLAKYRKDFRPLLKETESAKWKWEEIHTQRVRELKQVCNNLPKLAIPQDEDELVVYTDANDYRWQQCS</sequence>
<feature type="domain" description="Reverse transcriptase" evidence="1">
    <location>
        <begin position="424"/>
        <end position="527"/>
    </location>
</feature>
<dbReference type="EMBL" id="JACGWM010001536">
    <property type="protein sequence ID" value="KAL0291982.1"/>
    <property type="molecule type" value="Genomic_DNA"/>
</dbReference>
<dbReference type="PANTHER" id="PTHR33064">
    <property type="entry name" value="POL PROTEIN"/>
    <property type="match status" value="1"/>
</dbReference>
<dbReference type="CDD" id="cd01647">
    <property type="entry name" value="RT_LTR"/>
    <property type="match status" value="1"/>
</dbReference>